<dbReference type="SMART" id="SM00198">
    <property type="entry name" value="SCP"/>
    <property type="match status" value="1"/>
</dbReference>
<protein>
    <recommendedName>
        <fullName evidence="2">SCP domain-containing protein</fullName>
    </recommendedName>
</protein>
<reference evidence="3" key="1">
    <citation type="submission" date="2022-07" db="EMBL/GenBank/DDBJ databases">
        <title>Chromosome-level genome of Muraenolepis orangiensis.</title>
        <authorList>
            <person name="Kim J."/>
        </authorList>
    </citation>
    <scope>NUCLEOTIDE SEQUENCE</scope>
    <source>
        <strain evidence="3">KU_S4_2022</strain>
        <tissue evidence="3">Muscle</tissue>
    </source>
</reference>
<accession>A0A9Q0DCR8</accession>
<feature type="compositionally biased region" description="Low complexity" evidence="1">
    <location>
        <begin position="33"/>
        <end position="42"/>
    </location>
</feature>
<dbReference type="OrthoDB" id="337038at2759"/>
<keyword evidence="4" id="KW-1185">Reference proteome</keyword>
<sequence>MQHSHSSMELQGASPAHSSQKRTSTRGSDSRRSPSSSYRSSGSRGGCSGGFYPPEGARLWAWILLWALVAPGAWALTADQEELIVELHNFYRGQHNPLLSDTGENLFVSEGALDIRLGLEQWFMEHLDYNYDNNSCPEDKMCGHYTQMVWSDSHRVGCELHSCAAMEGLELGPSHFLVCNYFPASAPNAIAIHAPSLLPGRGSPG</sequence>
<evidence type="ECO:0000259" key="2">
    <source>
        <dbReference type="SMART" id="SM00198"/>
    </source>
</evidence>
<evidence type="ECO:0000313" key="3">
    <source>
        <dbReference type="EMBL" id="KAJ3585892.1"/>
    </source>
</evidence>
<dbReference type="EMBL" id="JANIIK010000117">
    <property type="protein sequence ID" value="KAJ3585892.1"/>
    <property type="molecule type" value="Genomic_DNA"/>
</dbReference>
<comment type="caution">
    <text evidence="3">The sequence shown here is derived from an EMBL/GenBank/DDBJ whole genome shotgun (WGS) entry which is preliminary data.</text>
</comment>
<dbReference type="GO" id="GO:0005576">
    <property type="term" value="C:extracellular region"/>
    <property type="evidence" value="ECO:0007669"/>
    <property type="project" value="InterPro"/>
</dbReference>
<organism evidence="3 4">
    <name type="scientific">Muraenolepis orangiensis</name>
    <name type="common">Patagonian moray cod</name>
    <dbReference type="NCBI Taxonomy" id="630683"/>
    <lineage>
        <taxon>Eukaryota</taxon>
        <taxon>Metazoa</taxon>
        <taxon>Chordata</taxon>
        <taxon>Craniata</taxon>
        <taxon>Vertebrata</taxon>
        <taxon>Euteleostomi</taxon>
        <taxon>Actinopterygii</taxon>
        <taxon>Neopterygii</taxon>
        <taxon>Teleostei</taxon>
        <taxon>Neoteleostei</taxon>
        <taxon>Acanthomorphata</taxon>
        <taxon>Zeiogadaria</taxon>
        <taxon>Gadariae</taxon>
        <taxon>Gadiformes</taxon>
        <taxon>Muraenolepidoidei</taxon>
        <taxon>Muraenolepididae</taxon>
        <taxon>Muraenolepis</taxon>
    </lineage>
</organism>
<feature type="region of interest" description="Disordered" evidence="1">
    <location>
        <begin position="1"/>
        <end position="46"/>
    </location>
</feature>
<feature type="domain" description="SCP" evidence="2">
    <location>
        <begin position="79"/>
        <end position="191"/>
    </location>
</feature>
<dbReference type="InterPro" id="IPR018244">
    <property type="entry name" value="Allrgn_V5/Tpx1_CS"/>
</dbReference>
<dbReference type="Pfam" id="PF00188">
    <property type="entry name" value="CAP"/>
    <property type="match status" value="1"/>
</dbReference>
<dbReference type="PROSITE" id="PS01009">
    <property type="entry name" value="CRISP_1"/>
    <property type="match status" value="1"/>
</dbReference>
<dbReference type="InterPro" id="IPR035940">
    <property type="entry name" value="CAP_sf"/>
</dbReference>
<gene>
    <name evidence="3" type="ORF">NHX12_012300</name>
</gene>
<name>A0A9Q0DCR8_9TELE</name>
<dbReference type="PANTHER" id="PTHR10334">
    <property type="entry name" value="CYSTEINE-RICH SECRETORY PROTEIN-RELATED"/>
    <property type="match status" value="1"/>
</dbReference>
<proteinExistence type="predicted"/>
<dbReference type="SUPFAM" id="SSF55797">
    <property type="entry name" value="PR-1-like"/>
    <property type="match status" value="1"/>
</dbReference>
<dbReference type="Gene3D" id="3.40.33.10">
    <property type="entry name" value="CAP"/>
    <property type="match status" value="1"/>
</dbReference>
<evidence type="ECO:0000313" key="4">
    <source>
        <dbReference type="Proteomes" id="UP001148018"/>
    </source>
</evidence>
<dbReference type="PRINTS" id="PR00837">
    <property type="entry name" value="V5TPXLIKE"/>
</dbReference>
<dbReference type="Proteomes" id="UP001148018">
    <property type="component" value="Unassembled WGS sequence"/>
</dbReference>
<dbReference type="InterPro" id="IPR014044">
    <property type="entry name" value="CAP_dom"/>
</dbReference>
<dbReference type="AlphaFoldDB" id="A0A9Q0DCR8"/>
<feature type="non-terminal residue" evidence="3">
    <location>
        <position position="205"/>
    </location>
</feature>
<evidence type="ECO:0000256" key="1">
    <source>
        <dbReference type="SAM" id="MobiDB-lite"/>
    </source>
</evidence>
<dbReference type="InterPro" id="IPR001283">
    <property type="entry name" value="CRISP-related"/>
</dbReference>